<name>A0AAV8WA13_9CUCU</name>
<feature type="chain" id="PRO_5043093761" description="Carboxylic ester hydrolase" evidence="6">
    <location>
        <begin position="22"/>
        <end position="565"/>
    </location>
</feature>
<dbReference type="InterPro" id="IPR019826">
    <property type="entry name" value="Carboxylesterase_B_AS"/>
</dbReference>
<comment type="similarity">
    <text evidence="1 6">Belongs to the type-B carboxylesterase/lipase family.</text>
</comment>
<reference evidence="8 9" key="1">
    <citation type="journal article" date="2023" name="Insect Mol. Biol.">
        <title>Genome sequencing provides insights into the evolution of gene families encoding plant cell wall-degrading enzymes in longhorned beetles.</title>
        <authorList>
            <person name="Shin N.R."/>
            <person name="Okamura Y."/>
            <person name="Kirsch R."/>
            <person name="Pauchet Y."/>
        </authorList>
    </citation>
    <scope>NUCLEOTIDE SEQUENCE [LARGE SCALE GENOMIC DNA]</scope>
    <source>
        <strain evidence="8">EAD_L_NR</strain>
    </source>
</reference>
<evidence type="ECO:0000256" key="5">
    <source>
        <dbReference type="ARBA" id="ARBA00023180"/>
    </source>
</evidence>
<dbReference type="PROSITE" id="PS00941">
    <property type="entry name" value="CARBOXYLESTERASE_B_2"/>
    <property type="match status" value="1"/>
</dbReference>
<dbReference type="InterPro" id="IPR050309">
    <property type="entry name" value="Type-B_Carboxylest/Lipase"/>
</dbReference>
<dbReference type="InterPro" id="IPR019819">
    <property type="entry name" value="Carboxylesterase_B_CS"/>
</dbReference>
<dbReference type="InterPro" id="IPR002018">
    <property type="entry name" value="CarbesteraseB"/>
</dbReference>
<dbReference type="EMBL" id="JANEYG010000005">
    <property type="protein sequence ID" value="KAJ8923401.1"/>
    <property type="molecule type" value="Genomic_DNA"/>
</dbReference>
<dbReference type="AlphaFoldDB" id="A0AAV8WA13"/>
<dbReference type="EC" id="3.1.1.-" evidence="6"/>
<evidence type="ECO:0000256" key="1">
    <source>
        <dbReference type="ARBA" id="ARBA00005964"/>
    </source>
</evidence>
<gene>
    <name evidence="8" type="ORF">NQ315_001959</name>
</gene>
<evidence type="ECO:0000313" key="8">
    <source>
        <dbReference type="EMBL" id="KAJ8923401.1"/>
    </source>
</evidence>
<keyword evidence="4" id="KW-1015">Disulfide bond</keyword>
<accession>A0AAV8WA13</accession>
<dbReference type="GO" id="GO:0052689">
    <property type="term" value="F:carboxylic ester hydrolase activity"/>
    <property type="evidence" value="ECO:0007669"/>
    <property type="project" value="UniProtKB-KW"/>
</dbReference>
<protein>
    <recommendedName>
        <fullName evidence="6">Carboxylic ester hydrolase</fullName>
        <ecNumber evidence="6">3.1.1.-</ecNumber>
    </recommendedName>
</protein>
<evidence type="ECO:0000313" key="9">
    <source>
        <dbReference type="Proteomes" id="UP001159042"/>
    </source>
</evidence>
<organism evidence="8 9">
    <name type="scientific">Exocentrus adspersus</name>
    <dbReference type="NCBI Taxonomy" id="1586481"/>
    <lineage>
        <taxon>Eukaryota</taxon>
        <taxon>Metazoa</taxon>
        <taxon>Ecdysozoa</taxon>
        <taxon>Arthropoda</taxon>
        <taxon>Hexapoda</taxon>
        <taxon>Insecta</taxon>
        <taxon>Pterygota</taxon>
        <taxon>Neoptera</taxon>
        <taxon>Endopterygota</taxon>
        <taxon>Coleoptera</taxon>
        <taxon>Polyphaga</taxon>
        <taxon>Cucujiformia</taxon>
        <taxon>Chrysomeloidea</taxon>
        <taxon>Cerambycidae</taxon>
        <taxon>Lamiinae</taxon>
        <taxon>Acanthocinini</taxon>
        <taxon>Exocentrus</taxon>
    </lineage>
</organism>
<keyword evidence="2" id="KW-0719">Serine esterase</keyword>
<dbReference type="PANTHER" id="PTHR11559">
    <property type="entry name" value="CARBOXYLESTERASE"/>
    <property type="match status" value="1"/>
</dbReference>
<evidence type="ECO:0000256" key="4">
    <source>
        <dbReference type="ARBA" id="ARBA00023157"/>
    </source>
</evidence>
<evidence type="ECO:0000256" key="2">
    <source>
        <dbReference type="ARBA" id="ARBA00022487"/>
    </source>
</evidence>
<keyword evidence="6" id="KW-0732">Signal</keyword>
<dbReference type="InterPro" id="IPR029058">
    <property type="entry name" value="AB_hydrolase_fold"/>
</dbReference>
<comment type="caution">
    <text evidence="8">The sequence shown here is derived from an EMBL/GenBank/DDBJ whole genome shotgun (WGS) entry which is preliminary data.</text>
</comment>
<keyword evidence="3 6" id="KW-0378">Hydrolase</keyword>
<feature type="domain" description="Carboxylesterase type B" evidence="7">
    <location>
        <begin position="27"/>
        <end position="544"/>
    </location>
</feature>
<evidence type="ECO:0000256" key="6">
    <source>
        <dbReference type="RuleBase" id="RU361235"/>
    </source>
</evidence>
<dbReference type="PROSITE" id="PS00122">
    <property type="entry name" value="CARBOXYLESTERASE_B_1"/>
    <property type="match status" value="1"/>
</dbReference>
<dbReference type="Gene3D" id="3.40.50.1820">
    <property type="entry name" value="alpha/beta hydrolase"/>
    <property type="match status" value="1"/>
</dbReference>
<sequence length="565" mass="62926">MTNVKWFILVIISEISLYVAAAEDDPTLVTLPDGQIKGHTVQSPDKNVYYAFQEIPYAAPPVGNLRFQPPAPPEKWDGVLTTTSNKKICYQSGDIVIDIFLTQTEDCLYLNVYTPVTPGNSSQTPLPVLIWIHGGSYTSGAGVRLFYNPGYFIDHNVVVVTINYRLGPLGFLTTEDGVIPGNLGLKDQHFAIQWVKKNINLFGGDPDKVTISGQSAGAGSVGLHLISKQSKGLFRAGILQSGTALSVWSHQEFARFYAFELGRSLNSNFTSDDSEELLKLLLSLPASDINENTVTPDIGKEAELEEGGGLIWLPVIEDESLDGAFVTGPFHEDIKTGNINHIPILIGFASEEQTFFWKNDSPKPATQAEYLEKDLSHLIGNKFNMTKQNKLTAGSKLKDVYTDKSFEDDLAAVVKFYSDESFTTPAIRHAKLQSNYTDVYLYQFSYKGKMGGHINDEMAGVKGVGHGEDLAYLWNARFPPLTPDEPEDITTRHRLLTLWTNFVKFLNPTPEEDDFLGNVVWEKVAPNNLVYLNINTTLEMQTNPRHYLEWEKIIDVYAIPPLIGY</sequence>
<dbReference type="Pfam" id="PF00135">
    <property type="entry name" value="COesterase"/>
    <property type="match status" value="1"/>
</dbReference>
<dbReference type="Proteomes" id="UP001159042">
    <property type="component" value="Unassembled WGS sequence"/>
</dbReference>
<evidence type="ECO:0000256" key="3">
    <source>
        <dbReference type="ARBA" id="ARBA00022801"/>
    </source>
</evidence>
<dbReference type="SUPFAM" id="SSF53474">
    <property type="entry name" value="alpha/beta-Hydrolases"/>
    <property type="match status" value="1"/>
</dbReference>
<keyword evidence="5" id="KW-0325">Glycoprotein</keyword>
<feature type="signal peptide" evidence="6">
    <location>
        <begin position="1"/>
        <end position="21"/>
    </location>
</feature>
<keyword evidence="9" id="KW-1185">Reference proteome</keyword>
<proteinExistence type="inferred from homology"/>
<evidence type="ECO:0000259" key="7">
    <source>
        <dbReference type="Pfam" id="PF00135"/>
    </source>
</evidence>